<feature type="region of interest" description="Disordered" evidence="1">
    <location>
        <begin position="40"/>
        <end position="72"/>
    </location>
</feature>
<gene>
    <name evidence="2" type="ORF">DPMN_023794</name>
</gene>
<protein>
    <submittedName>
        <fullName evidence="2">Uncharacterized protein</fullName>
    </submittedName>
</protein>
<evidence type="ECO:0000313" key="3">
    <source>
        <dbReference type="Proteomes" id="UP000828390"/>
    </source>
</evidence>
<feature type="region of interest" description="Disordered" evidence="1">
    <location>
        <begin position="1"/>
        <end position="22"/>
    </location>
</feature>
<dbReference type="EMBL" id="JAIWYP010000002">
    <property type="protein sequence ID" value="KAH3860871.1"/>
    <property type="molecule type" value="Genomic_DNA"/>
</dbReference>
<dbReference type="AlphaFoldDB" id="A0A9D4LMX0"/>
<dbReference type="Proteomes" id="UP000828390">
    <property type="component" value="Unassembled WGS sequence"/>
</dbReference>
<proteinExistence type="predicted"/>
<evidence type="ECO:0000256" key="1">
    <source>
        <dbReference type="SAM" id="MobiDB-lite"/>
    </source>
</evidence>
<keyword evidence="3" id="KW-1185">Reference proteome</keyword>
<evidence type="ECO:0000313" key="2">
    <source>
        <dbReference type="EMBL" id="KAH3860871.1"/>
    </source>
</evidence>
<organism evidence="2 3">
    <name type="scientific">Dreissena polymorpha</name>
    <name type="common">Zebra mussel</name>
    <name type="synonym">Mytilus polymorpha</name>
    <dbReference type="NCBI Taxonomy" id="45954"/>
    <lineage>
        <taxon>Eukaryota</taxon>
        <taxon>Metazoa</taxon>
        <taxon>Spiralia</taxon>
        <taxon>Lophotrochozoa</taxon>
        <taxon>Mollusca</taxon>
        <taxon>Bivalvia</taxon>
        <taxon>Autobranchia</taxon>
        <taxon>Heteroconchia</taxon>
        <taxon>Euheterodonta</taxon>
        <taxon>Imparidentia</taxon>
        <taxon>Neoheterodontei</taxon>
        <taxon>Myida</taxon>
        <taxon>Dreissenoidea</taxon>
        <taxon>Dreissenidae</taxon>
        <taxon>Dreissena</taxon>
    </lineage>
</organism>
<accession>A0A9D4LMX0</accession>
<feature type="compositionally biased region" description="Basic and acidic residues" evidence="1">
    <location>
        <begin position="54"/>
        <end position="72"/>
    </location>
</feature>
<feature type="compositionally biased region" description="Polar residues" evidence="1">
    <location>
        <begin position="10"/>
        <end position="22"/>
    </location>
</feature>
<name>A0A9D4LMX0_DREPO</name>
<sequence length="72" mass="7831">MDKTREATNILRSNSSGTPTVESTIQREFIAGTARYIPTKEYSSHPAESSAESGKYRVESKGADQEEVGVHG</sequence>
<reference evidence="2" key="2">
    <citation type="submission" date="2020-11" db="EMBL/GenBank/DDBJ databases">
        <authorList>
            <person name="McCartney M.A."/>
            <person name="Auch B."/>
            <person name="Kono T."/>
            <person name="Mallez S."/>
            <person name="Becker A."/>
            <person name="Gohl D.M."/>
            <person name="Silverstein K.A.T."/>
            <person name="Koren S."/>
            <person name="Bechman K.B."/>
            <person name="Herman A."/>
            <person name="Abrahante J.E."/>
            <person name="Garbe J."/>
        </authorList>
    </citation>
    <scope>NUCLEOTIDE SEQUENCE</scope>
    <source>
        <strain evidence="2">Duluth1</strain>
        <tissue evidence="2">Whole animal</tissue>
    </source>
</reference>
<reference evidence="2" key="1">
    <citation type="journal article" date="2019" name="bioRxiv">
        <title>The Genome of the Zebra Mussel, Dreissena polymorpha: A Resource for Invasive Species Research.</title>
        <authorList>
            <person name="McCartney M.A."/>
            <person name="Auch B."/>
            <person name="Kono T."/>
            <person name="Mallez S."/>
            <person name="Zhang Y."/>
            <person name="Obille A."/>
            <person name="Becker A."/>
            <person name="Abrahante J.E."/>
            <person name="Garbe J."/>
            <person name="Badalamenti J.P."/>
            <person name="Herman A."/>
            <person name="Mangelson H."/>
            <person name="Liachko I."/>
            <person name="Sullivan S."/>
            <person name="Sone E.D."/>
            <person name="Koren S."/>
            <person name="Silverstein K.A.T."/>
            <person name="Beckman K.B."/>
            <person name="Gohl D.M."/>
        </authorList>
    </citation>
    <scope>NUCLEOTIDE SEQUENCE</scope>
    <source>
        <strain evidence="2">Duluth1</strain>
        <tissue evidence="2">Whole animal</tissue>
    </source>
</reference>
<comment type="caution">
    <text evidence="2">The sequence shown here is derived from an EMBL/GenBank/DDBJ whole genome shotgun (WGS) entry which is preliminary data.</text>
</comment>